<organism evidence="1 2">
    <name type="scientific">Racocetra persica</name>
    <dbReference type="NCBI Taxonomy" id="160502"/>
    <lineage>
        <taxon>Eukaryota</taxon>
        <taxon>Fungi</taxon>
        <taxon>Fungi incertae sedis</taxon>
        <taxon>Mucoromycota</taxon>
        <taxon>Glomeromycotina</taxon>
        <taxon>Glomeromycetes</taxon>
        <taxon>Diversisporales</taxon>
        <taxon>Gigasporaceae</taxon>
        <taxon>Racocetra</taxon>
    </lineage>
</organism>
<name>A0ACA9SLK5_9GLOM</name>
<evidence type="ECO:0000313" key="1">
    <source>
        <dbReference type="EMBL" id="CAG8843339.1"/>
    </source>
</evidence>
<reference evidence="1" key="1">
    <citation type="submission" date="2021-06" db="EMBL/GenBank/DDBJ databases">
        <authorList>
            <person name="Kallberg Y."/>
            <person name="Tangrot J."/>
            <person name="Rosling A."/>
        </authorList>
    </citation>
    <scope>NUCLEOTIDE SEQUENCE</scope>
    <source>
        <strain evidence="1">MA461A</strain>
    </source>
</reference>
<feature type="non-terminal residue" evidence="1">
    <location>
        <position position="1"/>
    </location>
</feature>
<evidence type="ECO:0000313" key="2">
    <source>
        <dbReference type="Proteomes" id="UP000789920"/>
    </source>
</evidence>
<proteinExistence type="predicted"/>
<keyword evidence="2" id="KW-1185">Reference proteome</keyword>
<dbReference type="Proteomes" id="UP000789920">
    <property type="component" value="Unassembled WGS sequence"/>
</dbReference>
<gene>
    <name evidence="1" type="ORF">RPERSI_LOCUS32715</name>
</gene>
<comment type="caution">
    <text evidence="1">The sequence shown here is derived from an EMBL/GenBank/DDBJ whole genome shotgun (WGS) entry which is preliminary data.</text>
</comment>
<dbReference type="EMBL" id="CAJVQC010137986">
    <property type="protein sequence ID" value="CAG8843339.1"/>
    <property type="molecule type" value="Genomic_DNA"/>
</dbReference>
<accession>A0ACA9SLK5</accession>
<sequence length="64" mass="7510">VSEETWLIDTIHQFLESAVHDIPGLSVHSTCATLLRHLRNEKNRKPDRTVRLKLEDNQNYKIKT</sequence>
<protein>
    <submittedName>
        <fullName evidence="1">30965_t:CDS:1</fullName>
    </submittedName>
</protein>